<evidence type="ECO:0000313" key="7">
    <source>
        <dbReference type="EMBL" id="CDW53810.1"/>
    </source>
</evidence>
<dbReference type="Proteomes" id="UP000030665">
    <property type="component" value="Unassembled WGS sequence"/>
</dbReference>
<dbReference type="Pfam" id="PF07678">
    <property type="entry name" value="TED_complement"/>
    <property type="match status" value="2"/>
</dbReference>
<dbReference type="Pfam" id="PF00207">
    <property type="entry name" value="A2M"/>
    <property type="match status" value="1"/>
</dbReference>
<dbReference type="Gene3D" id="2.60.40.10">
    <property type="entry name" value="Immunoglobulins"/>
    <property type="match status" value="1"/>
</dbReference>
<dbReference type="InterPro" id="IPR036595">
    <property type="entry name" value="A-macroglobulin_rcpt-bd_sf"/>
</dbReference>
<reference evidence="7" key="1">
    <citation type="submission" date="2014-01" db="EMBL/GenBank/DDBJ databases">
        <authorList>
            <person name="Aslett M."/>
        </authorList>
    </citation>
    <scope>NUCLEOTIDE SEQUENCE</scope>
</reference>
<dbReference type="SMART" id="SM01361">
    <property type="entry name" value="A2M_recep"/>
    <property type="match status" value="1"/>
</dbReference>
<evidence type="ECO:0000259" key="6">
    <source>
        <dbReference type="SMART" id="SM01361"/>
    </source>
</evidence>
<proteinExistence type="predicted"/>
<dbReference type="SMART" id="SM01419">
    <property type="entry name" value="Thiol-ester_cl"/>
    <property type="match status" value="1"/>
</dbReference>
<dbReference type="Gene3D" id="2.60.40.690">
    <property type="entry name" value="Alpha-macroglobulin, receptor-binding domain"/>
    <property type="match status" value="1"/>
</dbReference>
<dbReference type="Gene3D" id="2.20.130.20">
    <property type="match status" value="1"/>
</dbReference>
<dbReference type="STRING" id="36087.A0A077Z549"/>
<dbReference type="SMART" id="SM01359">
    <property type="entry name" value="A2M_N_2"/>
    <property type="match status" value="1"/>
</dbReference>
<dbReference type="Gene3D" id="2.60.40.1940">
    <property type="match status" value="1"/>
</dbReference>
<dbReference type="Pfam" id="PF07703">
    <property type="entry name" value="A2M_BRD"/>
    <property type="match status" value="1"/>
</dbReference>
<dbReference type="PROSITE" id="PS00477">
    <property type="entry name" value="ALPHA_2_MACROGLOBULIN"/>
    <property type="match status" value="1"/>
</dbReference>
<evidence type="ECO:0000256" key="2">
    <source>
        <dbReference type="ARBA" id="ARBA00022966"/>
    </source>
</evidence>
<reference evidence="7" key="2">
    <citation type="submission" date="2014-03" db="EMBL/GenBank/DDBJ databases">
        <title>The whipworm genome and dual-species transcriptomics of an intimate host-pathogen interaction.</title>
        <authorList>
            <person name="Foth B.J."/>
            <person name="Tsai I.J."/>
            <person name="Reid A.J."/>
            <person name="Bancroft A.J."/>
            <person name="Nichol S."/>
            <person name="Tracey A."/>
            <person name="Holroyd N."/>
            <person name="Cotton J.A."/>
            <person name="Stanley E.J."/>
            <person name="Zarowiecki M."/>
            <person name="Liu J.Z."/>
            <person name="Huckvale T."/>
            <person name="Cooper P.J."/>
            <person name="Grencis R.K."/>
            <person name="Berriman M."/>
        </authorList>
    </citation>
    <scope>NUCLEOTIDE SEQUENCE [LARGE SCALE GENOMIC DNA]</scope>
</reference>
<dbReference type="PANTHER" id="PTHR11412:SF136">
    <property type="entry name" value="CD109 ANTIGEN"/>
    <property type="match status" value="1"/>
</dbReference>
<dbReference type="EMBL" id="HG805868">
    <property type="protein sequence ID" value="CDW53810.1"/>
    <property type="molecule type" value="Genomic_DNA"/>
</dbReference>
<keyword evidence="8" id="KW-1185">Reference proteome</keyword>
<dbReference type="AlphaFoldDB" id="A0A077Z549"/>
<feature type="domain" description="Alpha-2-macroglobulin bait region" evidence="4">
    <location>
        <begin position="244"/>
        <end position="391"/>
    </location>
</feature>
<dbReference type="Gene3D" id="2.60.40.1930">
    <property type="match status" value="1"/>
</dbReference>
<feature type="domain" description="Alpha-2-macroglobulin" evidence="5">
    <location>
        <begin position="529"/>
        <end position="620"/>
    </location>
</feature>
<dbReference type="Pfam" id="PF07677">
    <property type="entry name" value="A2M_recep"/>
    <property type="match status" value="1"/>
</dbReference>
<dbReference type="InterPro" id="IPR008930">
    <property type="entry name" value="Terpenoid_cyclase/PrenylTrfase"/>
</dbReference>
<sequence>MAACFRYTYGKSVEGNVTIKAHYPWPYYGAGEASEVQKMTMLDHSGEAVFRFANEELRQGRLINEFGYNQIKFTAVVTEKLTGQMRNGSAIVTVHKHPVKLVITRGADHFKPGLNYTFMVSILAFKFLLPKGIIAAKAQDDQPIPADATRKVYLNADFVIRSNQSVVNESDSETHIIAVPPYIPKREKYSRMLELDSNGTKVMNIETPSGALSLRIEVRYGSEDSSVYAYDYIDSVRSPSNNFAQLIPKQERIQLGKMLSFDIRTSSPVREFVALFLLRNNVFLPFKVISKGAIVHMSKIAMEDLRGTLEFEATAKMAPKSRVLVYGILPDSKEIIVDALDLKVDGAYTNSISLRINPSRVEPNTDVTFSINAPANSFVGLLVVDQSALLLKSANDINAGVIDNEIMSYEVVHFSTFPYPRPIMQRRRKRLICFKCGFSGITGSDPYSIFHSSNLIVFTDAFLYREPFTLGEFNQFESRFLPLFNKKEPPLAAIAGMQRTQDGVGAFGMPGSAGGATHAPRIRVRFPETWIWADLSTNERGNATHHALAPDTITSWVANAFSINEADGLKVAPNTEKLEVFRPFFIRLHLPYSVKRGEMIALQILIFNYMSNEKLVTVVLNRQRHSGFDFVNKPVKLEKDKEKMKLTNTRTVKAMPYGLAFRTFFHLRVKPRSSATVFIPIRPTTVGIIKLLVKAFADDAADAIEVPLIVEAEGFPVFYSRPLIINLQGKTTFSQSSLVETSADMVEDSGRAEVTIIGDVMGPTVKNAKGLIRMPYGCGEQNMINFVPNIIVMRYLKAVDKLTPELSAFGKTDSQGSTWLTAFVVRSFAMAKSYIFIDEEKLNASLKFLESQQKENGMFEENGDVLHKGLQGGSGQGGVPLTAFVFLALFENGIQNSEALNYLEQSLDHISNNSYALALVSYVLHRANSSKRNAAFNLLDNLATEKGMPIIFSDGFKYWTTNTSEEVSPNMQWYDKPRPADVEATAYTLLTYLLRDQTDLAFPIVRWLVYRRNALGGFSSTQDTVVALQALAHYAEHTYTPNTNLAITIRNGDHKALFQVNSDNAIVLQTYQINQMHQKIDISAEGKGAAFVQLNWRYNVKRLPNNKPFICEQKVVQRAPNELILSLCCRYNLGGKSNMAVLEMQTPSGFVIDSDQLSTLTSKEYLQRVETDKQDTQANIYFSSLNSDPICFNVSSQLAYQVSDQKPANIRLYDYYDPAKRIEFDYKVSKQVVIDDACGGDCWPEVSSAALISQSSSAMTQSIVSLHWIVLTVSLSIFLVRWL</sequence>
<evidence type="ECO:0000256" key="1">
    <source>
        <dbReference type="ARBA" id="ARBA00022729"/>
    </source>
</evidence>
<dbReference type="GO" id="GO:0005615">
    <property type="term" value="C:extracellular space"/>
    <property type="evidence" value="ECO:0007669"/>
    <property type="project" value="InterPro"/>
</dbReference>
<dbReference type="SUPFAM" id="SSF49410">
    <property type="entry name" value="Alpha-macroglobulin receptor domain"/>
    <property type="match status" value="1"/>
</dbReference>
<feature type="domain" description="Alpha-macroglobulin receptor-binding" evidence="6">
    <location>
        <begin position="1137"/>
        <end position="1226"/>
    </location>
</feature>
<evidence type="ECO:0000313" key="8">
    <source>
        <dbReference type="Proteomes" id="UP000030665"/>
    </source>
</evidence>
<protein>
    <submittedName>
        <fullName evidence="7">A macroglobulin complement component family</fullName>
    </submittedName>
</protein>
<gene>
    <name evidence="7" type="ORF">TTRE_0000207701</name>
</gene>
<dbReference type="InterPro" id="IPR047565">
    <property type="entry name" value="Alpha-macroglob_thiol-ester_cl"/>
</dbReference>
<dbReference type="SUPFAM" id="SSF48239">
    <property type="entry name" value="Terpenoid cyclases/Protein prenyltransferases"/>
    <property type="match status" value="1"/>
</dbReference>
<dbReference type="InterPro" id="IPR011625">
    <property type="entry name" value="A2M_N_BRD"/>
</dbReference>
<evidence type="ECO:0000259" key="4">
    <source>
        <dbReference type="SMART" id="SM01359"/>
    </source>
</evidence>
<dbReference type="InterPro" id="IPR001599">
    <property type="entry name" value="Macroglobln_a2"/>
</dbReference>
<dbReference type="InterPro" id="IPR050473">
    <property type="entry name" value="A2M/Complement_sys"/>
</dbReference>
<dbReference type="OrthoDB" id="9998011at2759"/>
<accession>A0A077Z549</accession>
<evidence type="ECO:0000256" key="3">
    <source>
        <dbReference type="ARBA" id="ARBA00023157"/>
    </source>
</evidence>
<dbReference type="SMART" id="SM01360">
    <property type="entry name" value="A2M"/>
    <property type="match status" value="1"/>
</dbReference>
<evidence type="ECO:0000259" key="5">
    <source>
        <dbReference type="SMART" id="SM01360"/>
    </source>
</evidence>
<dbReference type="InterPro" id="IPR011626">
    <property type="entry name" value="Alpha-macroglobulin_TED"/>
</dbReference>
<organism evidence="7 8">
    <name type="scientific">Trichuris trichiura</name>
    <name type="common">Whipworm</name>
    <name type="synonym">Trichocephalus trichiurus</name>
    <dbReference type="NCBI Taxonomy" id="36087"/>
    <lineage>
        <taxon>Eukaryota</taxon>
        <taxon>Metazoa</taxon>
        <taxon>Ecdysozoa</taxon>
        <taxon>Nematoda</taxon>
        <taxon>Enoplea</taxon>
        <taxon>Dorylaimia</taxon>
        <taxon>Trichinellida</taxon>
        <taxon>Trichuridae</taxon>
        <taxon>Trichuris</taxon>
    </lineage>
</organism>
<keyword evidence="3" id="KW-1015">Disulfide bond</keyword>
<keyword evidence="1" id="KW-0732">Signal</keyword>
<dbReference type="Gene3D" id="1.50.10.20">
    <property type="match status" value="1"/>
</dbReference>
<dbReference type="InterPro" id="IPR009048">
    <property type="entry name" value="A-macroglobulin_rcpt-bd"/>
</dbReference>
<name>A0A077Z549_TRITR</name>
<dbReference type="PANTHER" id="PTHR11412">
    <property type="entry name" value="MACROGLOBULIN / COMPLEMENT"/>
    <property type="match status" value="1"/>
</dbReference>
<dbReference type="GO" id="GO:0004866">
    <property type="term" value="F:endopeptidase inhibitor activity"/>
    <property type="evidence" value="ECO:0007669"/>
    <property type="project" value="InterPro"/>
</dbReference>
<keyword evidence="2" id="KW-0882">Thioester bond</keyword>
<dbReference type="InterPro" id="IPR019742">
    <property type="entry name" value="MacrogloblnA2_CS"/>
</dbReference>
<dbReference type="InterPro" id="IPR013783">
    <property type="entry name" value="Ig-like_fold"/>
</dbReference>